<sequence length="76" mass="8488">MVLTVPEEKEEQQDNIPHIDVNTSGHLNVFAYRLSKSSITAKIVRHRLVFSALSFAEAVLKHKTCGLRGQASKNRA</sequence>
<name>A0AAU7TV58_9GAMM</name>
<dbReference type="RefSeq" id="WP_217550441.1">
    <property type="nucleotide sequence ID" value="NZ_CP158292.1"/>
</dbReference>
<dbReference type="AlphaFoldDB" id="A0AAU7TV58"/>
<accession>A0AAU7TV58</accession>
<organism evidence="1">
    <name type="scientific">Pantoea sp. BJ2</name>
    <dbReference type="NCBI Taxonomy" id="3141322"/>
    <lineage>
        <taxon>Bacteria</taxon>
        <taxon>Pseudomonadati</taxon>
        <taxon>Pseudomonadota</taxon>
        <taxon>Gammaproteobacteria</taxon>
        <taxon>Enterobacterales</taxon>
        <taxon>Erwiniaceae</taxon>
        <taxon>Pantoea</taxon>
    </lineage>
</organism>
<reference evidence="1" key="1">
    <citation type="submission" date="2024-06" db="EMBL/GenBank/DDBJ databases">
        <title>Multiomics insights into the TNT degradation mechanism by Pantoea sp. BJ2 isolated from an ammunition destruction site.</title>
        <authorList>
            <person name="Luo J."/>
        </authorList>
    </citation>
    <scope>NUCLEOTIDE SEQUENCE</scope>
    <source>
        <strain evidence="1">BJ2</strain>
    </source>
</reference>
<evidence type="ECO:0000313" key="1">
    <source>
        <dbReference type="EMBL" id="XBV44604.1"/>
    </source>
</evidence>
<proteinExistence type="predicted"/>
<gene>
    <name evidence="1" type="ORF">AAF463_18785</name>
</gene>
<dbReference type="EMBL" id="CP158292">
    <property type="protein sequence ID" value="XBV44604.1"/>
    <property type="molecule type" value="Genomic_DNA"/>
</dbReference>
<protein>
    <submittedName>
        <fullName evidence="1">Uncharacterized protein</fullName>
    </submittedName>
</protein>